<protein>
    <submittedName>
        <fullName evidence="2">Uncharacterized protein</fullName>
    </submittedName>
</protein>
<keyword evidence="1" id="KW-0812">Transmembrane</keyword>
<organism evidence="2">
    <name type="scientific">uncultured Caudovirales phage</name>
    <dbReference type="NCBI Taxonomy" id="2100421"/>
    <lineage>
        <taxon>Viruses</taxon>
        <taxon>Duplodnaviria</taxon>
        <taxon>Heunggongvirae</taxon>
        <taxon>Uroviricota</taxon>
        <taxon>Caudoviricetes</taxon>
        <taxon>Peduoviridae</taxon>
        <taxon>Maltschvirus</taxon>
        <taxon>Maltschvirus maltsch</taxon>
    </lineage>
</organism>
<evidence type="ECO:0000256" key="1">
    <source>
        <dbReference type="SAM" id="Phobius"/>
    </source>
</evidence>
<proteinExistence type="predicted"/>
<evidence type="ECO:0000313" key="3">
    <source>
        <dbReference type="EMBL" id="CAB4168759.1"/>
    </source>
</evidence>
<sequence>MILSKRKPNNPQPLQILHVLFILVLMFEILLFAAILLISLPK</sequence>
<reference evidence="2" key="1">
    <citation type="submission" date="2020-04" db="EMBL/GenBank/DDBJ databases">
        <authorList>
            <person name="Chiriac C."/>
            <person name="Salcher M."/>
            <person name="Ghai R."/>
            <person name="Kavagutti S V."/>
        </authorList>
    </citation>
    <scope>NUCLEOTIDE SEQUENCE</scope>
</reference>
<gene>
    <name evidence="2" type="ORF">UFOVP302_50</name>
    <name evidence="3" type="ORF">UFOVP579_50</name>
</gene>
<keyword evidence="1" id="KW-0472">Membrane</keyword>
<dbReference type="EMBL" id="LR796316">
    <property type="protein sequence ID" value="CAB4136303.1"/>
    <property type="molecule type" value="Genomic_DNA"/>
</dbReference>
<keyword evidence="1" id="KW-1133">Transmembrane helix</keyword>
<name>A0A6J5LT24_9CAUD</name>
<evidence type="ECO:0000313" key="2">
    <source>
        <dbReference type="EMBL" id="CAB4136303.1"/>
    </source>
</evidence>
<feature type="transmembrane region" description="Helical" evidence="1">
    <location>
        <begin position="16"/>
        <end position="40"/>
    </location>
</feature>
<accession>A0A6J5LT24</accession>
<dbReference type="EMBL" id="LR796829">
    <property type="protein sequence ID" value="CAB4168759.1"/>
    <property type="molecule type" value="Genomic_DNA"/>
</dbReference>